<comment type="caution">
    <text evidence="1">The sequence shown here is derived from an EMBL/GenBank/DDBJ whole genome shotgun (WGS) entry which is preliminary data.</text>
</comment>
<accession>A0A8H4JT85</accession>
<organism evidence="1 2">
    <name type="scientific">Fusarium austroafricanum</name>
    <dbReference type="NCBI Taxonomy" id="2364996"/>
    <lineage>
        <taxon>Eukaryota</taxon>
        <taxon>Fungi</taxon>
        <taxon>Dikarya</taxon>
        <taxon>Ascomycota</taxon>
        <taxon>Pezizomycotina</taxon>
        <taxon>Sordariomycetes</taxon>
        <taxon>Hypocreomycetidae</taxon>
        <taxon>Hypocreales</taxon>
        <taxon>Nectriaceae</taxon>
        <taxon>Fusarium</taxon>
        <taxon>Fusarium concolor species complex</taxon>
    </lineage>
</organism>
<evidence type="ECO:0000313" key="1">
    <source>
        <dbReference type="EMBL" id="KAF4437930.1"/>
    </source>
</evidence>
<proteinExistence type="predicted"/>
<gene>
    <name evidence="1" type="ORF">F53441_12907</name>
</gene>
<keyword evidence="2" id="KW-1185">Reference proteome</keyword>
<evidence type="ECO:0000313" key="2">
    <source>
        <dbReference type="Proteomes" id="UP000605986"/>
    </source>
</evidence>
<dbReference type="Proteomes" id="UP000605986">
    <property type="component" value="Unassembled WGS sequence"/>
</dbReference>
<name>A0A8H4JT85_9HYPO</name>
<dbReference type="AlphaFoldDB" id="A0A8H4JT85"/>
<sequence length="116" mass="13033">MSGPSLIEPDNNYLPAIHPRTIQSLEKVQAELKDLIERVHAVRLASDIVEEALDARNQARTMGSHVNDSVEYLASEEKREDLNAAFHDLGDLAQDFMREASRACQRLFIDLQAKSS</sequence>
<reference evidence="1" key="1">
    <citation type="submission" date="2020-01" db="EMBL/GenBank/DDBJ databases">
        <title>Identification and distribution of gene clusters putatively required for synthesis of sphingolipid metabolism inhibitors in phylogenetically diverse species of the filamentous fungus Fusarium.</title>
        <authorList>
            <person name="Kim H.-S."/>
            <person name="Busman M."/>
            <person name="Brown D.W."/>
            <person name="Divon H."/>
            <person name="Uhlig S."/>
            <person name="Proctor R.H."/>
        </authorList>
    </citation>
    <scope>NUCLEOTIDE SEQUENCE</scope>
    <source>
        <strain evidence="1">NRRL 53441</strain>
    </source>
</reference>
<protein>
    <submittedName>
        <fullName evidence="1">Uncharacterized protein</fullName>
    </submittedName>
</protein>
<dbReference type="EMBL" id="JAADJG010000744">
    <property type="protein sequence ID" value="KAF4437930.1"/>
    <property type="molecule type" value="Genomic_DNA"/>
</dbReference>